<comment type="caution">
    <text evidence="2">The sequence shown here is derived from an EMBL/GenBank/DDBJ whole genome shotgun (WGS) entry which is preliminary data.</text>
</comment>
<reference evidence="2" key="1">
    <citation type="submission" date="2021-02" db="EMBL/GenBank/DDBJ databases">
        <authorList>
            <person name="Nowell W R."/>
        </authorList>
    </citation>
    <scope>NUCLEOTIDE SEQUENCE</scope>
</reference>
<keyword evidence="4" id="KW-1185">Reference proteome</keyword>
<sequence length="243" mass="27798">MNRAQRHRITAARFTPTQPTAPLPENYLLRFDDNGELIVAKKTSIKSIEEDKAVVGTGHNRRTAVIHAKGSFSQCNVLLEQMAKDNETNHHVEDEQTGMEISSDDPDVESERDNEDEIENHPRQNEATQLPSAQASSRNVTKRPPLLDNNDVENENTARSGKDRSFDHLEQHREKGETFPTEVLFKGEDLLLTRGRDIYDFGRLTLRKLYSPKELNDSILPPGNKRYVRPPLDEERFELFHGT</sequence>
<gene>
    <name evidence="2" type="ORF">GPM918_LOCUS34778</name>
    <name evidence="3" type="ORF">SRO942_LOCUS35485</name>
</gene>
<evidence type="ECO:0000313" key="4">
    <source>
        <dbReference type="Proteomes" id="UP000663829"/>
    </source>
</evidence>
<dbReference type="Proteomes" id="UP000681722">
    <property type="component" value="Unassembled WGS sequence"/>
</dbReference>
<name>A0A815PQR3_9BILA</name>
<accession>A0A815PQR3</accession>
<feature type="region of interest" description="Disordered" evidence="1">
    <location>
        <begin position="90"/>
        <end position="167"/>
    </location>
</feature>
<evidence type="ECO:0000313" key="2">
    <source>
        <dbReference type="EMBL" id="CAF1452246.1"/>
    </source>
</evidence>
<feature type="compositionally biased region" description="Acidic residues" evidence="1">
    <location>
        <begin position="102"/>
        <end position="118"/>
    </location>
</feature>
<evidence type="ECO:0000313" key="3">
    <source>
        <dbReference type="EMBL" id="CAF4325208.1"/>
    </source>
</evidence>
<evidence type="ECO:0000256" key="1">
    <source>
        <dbReference type="SAM" id="MobiDB-lite"/>
    </source>
</evidence>
<proteinExistence type="predicted"/>
<dbReference type="AlphaFoldDB" id="A0A815PQR3"/>
<dbReference type="Proteomes" id="UP000663829">
    <property type="component" value="Unassembled WGS sequence"/>
</dbReference>
<dbReference type="OrthoDB" id="10054654at2759"/>
<dbReference type="EMBL" id="CAJOBC010084992">
    <property type="protein sequence ID" value="CAF4325208.1"/>
    <property type="molecule type" value="Genomic_DNA"/>
</dbReference>
<feature type="compositionally biased region" description="Polar residues" evidence="1">
    <location>
        <begin position="125"/>
        <end position="139"/>
    </location>
</feature>
<dbReference type="EMBL" id="CAJNOQ010019540">
    <property type="protein sequence ID" value="CAF1452246.1"/>
    <property type="molecule type" value="Genomic_DNA"/>
</dbReference>
<protein>
    <submittedName>
        <fullName evidence="2">Uncharacterized protein</fullName>
    </submittedName>
</protein>
<organism evidence="2 4">
    <name type="scientific">Didymodactylos carnosus</name>
    <dbReference type="NCBI Taxonomy" id="1234261"/>
    <lineage>
        <taxon>Eukaryota</taxon>
        <taxon>Metazoa</taxon>
        <taxon>Spiralia</taxon>
        <taxon>Gnathifera</taxon>
        <taxon>Rotifera</taxon>
        <taxon>Eurotatoria</taxon>
        <taxon>Bdelloidea</taxon>
        <taxon>Philodinida</taxon>
        <taxon>Philodinidae</taxon>
        <taxon>Didymodactylos</taxon>
    </lineage>
</organism>